<sequence>MLDPACAPCRKSCTAVQLLGDPRTETHWPAREGGGGQLPTEVSDRGWGTQRSLGHRLRHAMAFCRTDTTFPNMREEVGAHPALGLAEGKTVCHGSDGRRLARFSSLSTSPLSSCSASPLSFCSTSPTLFSCRRFPSCCGPAPAFQNRPDLEVAGWRLRDPEDHPPEEGGKNKKPYMVGGMAVADVSHSCPSDDYKLMVTRSASGSSMHGREVGDGR</sequence>
<organism evidence="2 3">
    <name type="scientific">Pleurodeles waltl</name>
    <name type="common">Iberian ribbed newt</name>
    <dbReference type="NCBI Taxonomy" id="8319"/>
    <lineage>
        <taxon>Eukaryota</taxon>
        <taxon>Metazoa</taxon>
        <taxon>Chordata</taxon>
        <taxon>Craniata</taxon>
        <taxon>Vertebrata</taxon>
        <taxon>Euteleostomi</taxon>
        <taxon>Amphibia</taxon>
        <taxon>Batrachia</taxon>
        <taxon>Caudata</taxon>
        <taxon>Salamandroidea</taxon>
        <taxon>Salamandridae</taxon>
        <taxon>Pleurodelinae</taxon>
        <taxon>Pleurodeles</taxon>
    </lineage>
</organism>
<keyword evidence="3" id="KW-1185">Reference proteome</keyword>
<proteinExistence type="predicted"/>
<gene>
    <name evidence="2" type="ORF">NDU88_008176</name>
</gene>
<dbReference type="Proteomes" id="UP001066276">
    <property type="component" value="Chromosome 5"/>
</dbReference>
<evidence type="ECO:0000313" key="2">
    <source>
        <dbReference type="EMBL" id="KAJ1155446.1"/>
    </source>
</evidence>
<dbReference type="EMBL" id="JANPWB010000009">
    <property type="protein sequence ID" value="KAJ1155446.1"/>
    <property type="molecule type" value="Genomic_DNA"/>
</dbReference>
<reference evidence="2" key="1">
    <citation type="journal article" date="2022" name="bioRxiv">
        <title>Sequencing and chromosome-scale assembly of the giantPleurodeles waltlgenome.</title>
        <authorList>
            <person name="Brown T."/>
            <person name="Elewa A."/>
            <person name="Iarovenko S."/>
            <person name="Subramanian E."/>
            <person name="Araus A.J."/>
            <person name="Petzold A."/>
            <person name="Susuki M."/>
            <person name="Suzuki K.-i.T."/>
            <person name="Hayashi T."/>
            <person name="Toyoda A."/>
            <person name="Oliveira C."/>
            <person name="Osipova E."/>
            <person name="Leigh N.D."/>
            <person name="Simon A."/>
            <person name="Yun M.H."/>
        </authorList>
    </citation>
    <scope>NUCLEOTIDE SEQUENCE</scope>
    <source>
        <strain evidence="2">20211129_DDA</strain>
        <tissue evidence="2">Liver</tissue>
    </source>
</reference>
<comment type="caution">
    <text evidence="2">The sequence shown here is derived from an EMBL/GenBank/DDBJ whole genome shotgun (WGS) entry which is preliminary data.</text>
</comment>
<evidence type="ECO:0000256" key="1">
    <source>
        <dbReference type="SAM" id="MobiDB-lite"/>
    </source>
</evidence>
<name>A0AAV7RSE7_PLEWA</name>
<accession>A0AAV7RSE7</accession>
<protein>
    <submittedName>
        <fullName evidence="2">Uncharacterized protein</fullName>
    </submittedName>
</protein>
<evidence type="ECO:0000313" key="3">
    <source>
        <dbReference type="Proteomes" id="UP001066276"/>
    </source>
</evidence>
<feature type="region of interest" description="Disordered" evidence="1">
    <location>
        <begin position="24"/>
        <end position="48"/>
    </location>
</feature>
<dbReference type="AlphaFoldDB" id="A0AAV7RSE7"/>